<reference evidence="3 4" key="1">
    <citation type="submission" date="2016-03" db="EMBL/GenBank/DDBJ databases">
        <title>Comparative genomics of Pseudogymnoascus destructans, the fungus causing white-nose syndrome of bats.</title>
        <authorList>
            <person name="Palmer J.M."/>
            <person name="Drees K.P."/>
            <person name="Foster J.T."/>
            <person name="Lindner D.L."/>
        </authorList>
    </citation>
    <scope>NUCLEOTIDE SEQUENCE [LARGE SCALE GENOMIC DNA]</scope>
    <source>
        <strain evidence="3 4">UAMH 10579</strain>
    </source>
</reference>
<gene>
    <name evidence="3" type="ORF">VE01_08155</name>
</gene>
<name>A0A1B8GCZ2_9PEZI</name>
<dbReference type="RefSeq" id="XP_018127439.1">
    <property type="nucleotide sequence ID" value="XM_018277583.2"/>
</dbReference>
<dbReference type="STRING" id="342668.A0A1B8GCZ2"/>
<keyword evidence="2" id="KW-0732">Signal</keyword>
<evidence type="ECO:0000313" key="3">
    <source>
        <dbReference type="EMBL" id="OBT93706.1"/>
    </source>
</evidence>
<feature type="compositionally biased region" description="Low complexity" evidence="1">
    <location>
        <begin position="156"/>
        <end position="165"/>
    </location>
</feature>
<reference evidence="4" key="2">
    <citation type="journal article" date="2018" name="Nat. Commun.">
        <title>Extreme sensitivity to ultraviolet light in the fungal pathogen causing white-nose syndrome of bats.</title>
        <authorList>
            <person name="Palmer J.M."/>
            <person name="Drees K.P."/>
            <person name="Foster J.T."/>
            <person name="Lindner D.L."/>
        </authorList>
    </citation>
    <scope>NUCLEOTIDE SEQUENCE [LARGE SCALE GENOMIC DNA]</scope>
    <source>
        <strain evidence="4">UAMH 10579</strain>
    </source>
</reference>
<feature type="compositionally biased region" description="Low complexity" evidence="1">
    <location>
        <begin position="109"/>
        <end position="125"/>
    </location>
</feature>
<proteinExistence type="predicted"/>
<sequence>MRFSTIFLSTVVAALSVQAQANNGTATTESPAVSGTALPTPGQLAATRCLATCPSNDNDCRAKCQLLANSVNPIGDCQAACPKGDGSAAGNLSYKECLQGCNALSPVPSASETSSAASSTSTGTDSGSGTGSGTDSSSGGASSSGSGSDVKATGTNASPSATPTGAAANMAVSVSVGAGLGLFAMMLAL</sequence>
<keyword evidence="4" id="KW-1185">Reference proteome</keyword>
<evidence type="ECO:0008006" key="5">
    <source>
        <dbReference type="Google" id="ProtNLM"/>
    </source>
</evidence>
<dbReference type="Proteomes" id="UP000091956">
    <property type="component" value="Unassembled WGS sequence"/>
</dbReference>
<feature type="compositionally biased region" description="Low complexity" evidence="1">
    <location>
        <begin position="133"/>
        <end position="149"/>
    </location>
</feature>
<accession>A0A1B8GCZ2</accession>
<dbReference type="OrthoDB" id="5597238at2759"/>
<dbReference type="GeneID" id="28841541"/>
<feature type="chain" id="PRO_5008608441" description="Extracellular membrane protein CFEM domain-containing protein" evidence="2">
    <location>
        <begin position="22"/>
        <end position="189"/>
    </location>
</feature>
<evidence type="ECO:0000256" key="2">
    <source>
        <dbReference type="SAM" id="SignalP"/>
    </source>
</evidence>
<evidence type="ECO:0000256" key="1">
    <source>
        <dbReference type="SAM" id="MobiDB-lite"/>
    </source>
</evidence>
<dbReference type="EMBL" id="KV460250">
    <property type="protein sequence ID" value="OBT93706.1"/>
    <property type="molecule type" value="Genomic_DNA"/>
</dbReference>
<evidence type="ECO:0000313" key="4">
    <source>
        <dbReference type="Proteomes" id="UP000091956"/>
    </source>
</evidence>
<protein>
    <recommendedName>
        <fullName evidence="5">Extracellular membrane protein CFEM domain-containing protein</fullName>
    </recommendedName>
</protein>
<feature type="region of interest" description="Disordered" evidence="1">
    <location>
        <begin position="109"/>
        <end position="165"/>
    </location>
</feature>
<dbReference type="AlphaFoldDB" id="A0A1B8GCZ2"/>
<feature type="signal peptide" evidence="2">
    <location>
        <begin position="1"/>
        <end position="21"/>
    </location>
</feature>
<organism evidence="3 4">
    <name type="scientific">Pseudogymnoascus verrucosus</name>
    <dbReference type="NCBI Taxonomy" id="342668"/>
    <lineage>
        <taxon>Eukaryota</taxon>
        <taxon>Fungi</taxon>
        <taxon>Dikarya</taxon>
        <taxon>Ascomycota</taxon>
        <taxon>Pezizomycotina</taxon>
        <taxon>Leotiomycetes</taxon>
        <taxon>Thelebolales</taxon>
        <taxon>Thelebolaceae</taxon>
        <taxon>Pseudogymnoascus</taxon>
    </lineage>
</organism>